<comment type="caution">
    <text evidence="10">The sequence shown here is derived from an EMBL/GenBank/DDBJ whole genome shotgun (WGS) entry which is preliminary data.</text>
</comment>
<feature type="compositionally biased region" description="Polar residues" evidence="8">
    <location>
        <begin position="1538"/>
        <end position="1550"/>
    </location>
</feature>
<dbReference type="SMART" id="SM00487">
    <property type="entry name" value="DEXDc"/>
    <property type="match status" value="1"/>
</dbReference>
<gene>
    <name evidence="10" type="ORF">B0T11DRAFT_335570</name>
</gene>
<dbReference type="GO" id="GO:0008094">
    <property type="term" value="F:ATP-dependent activity, acting on DNA"/>
    <property type="evidence" value="ECO:0007669"/>
    <property type="project" value="TreeGrafter"/>
</dbReference>
<feature type="region of interest" description="Disordered" evidence="8">
    <location>
        <begin position="1"/>
        <end position="40"/>
    </location>
</feature>
<sequence length="2563" mass="286441">MASGHDSESSVASSSPKGKGKGRAKKKDDSDSNYLDLQTPIDKPRDAFGAFLHQAMEMGLDELVDSNGVTFTIGTMCSGTDAPVLALREFQDAAVANGHPNLFHATHTFSAEIESCKQGFIEANAKPEGEIFRDVVEISDPDKSEATTAHGTLAPIPDAPDILIAGTSCVDFSGQNSQRTNVLDNSALENTFKQIAKSATEILKPRGPKFDEDVKAVLARLRAAMFKEKAGESFITFASVLTHIYYKRPKMVILENVAGAPWKQFANFWLPLVDFVAESVQVNSKSFLVPQTRQRGYLLAVDHRRYGKHSKTIVSQWAKLMGQKWFNEINRLQPFLLDASDPQVLAVRSTKERQTDDNLTRDNEARMCLFEHDKHRKGQGLGDENPYTMRDLRGNATFREGSWGDVIFSLGTRVMDLLDIIQLDALKNADHDLNHKEATVDVSQNVYRTKPKYGGIGCILPDGQNLILDQGRFILGSEALAMQGVPVDRISTCAMTESQLHDLAGNAMTTTVVGTAILMALICERKAVLAHPRIVDGLKEIDTNVPCQERLYSMIPSPRNRPEILSEPMKIDHSFSTLTFDENNLANLGRLFPLIRRYCICRGYRKQNPGKNLRVCAICDEVRCETCSGNPKHDLYDHPVHATIPEEDIRELLRRILPGRLCMLQDTFIQADKWTAGITRRNDVVFSLASEKELFGRIVEAVCSALISTHYLDQISIEDEIGVNFRSDSSIIRMVIGEHKITWLIFSRTDIATEDEDEDARVDRFQPLARCDINYEGGGTSIMSQPKNFEIFQPGTKNITLKLTPGDGHMDIRIVDWEYENAYNLNFIEGGYAYSDVCSTPMGQLYSMRNHSLGHYKSFIYLDSHPTKKEKGSLIIATTTAKQSPSTHREISCFFPKDFSMPEQPEQNVEVECSVSGLWVKAIEPSLQLNRGLHQQDQLEEWIKPVGDSLLYKHFPDVKQQPIALMTFNLSVKDIPFDVPVFRTIWDANSDTFREGHFTDRDMNTWLRVPETYQKDALALVKHAIHRVTRTPESDNWYVDVADPSIFRELDKDTQLPKAHHLWKPITKGNKDGNTFNDPDAVKISKQSHASRPLPIEIDVCYNREMDYENPMLNLRISFNPTALAHQAWTALPHEGLNRGIRRQADDETKLGAKVDVCVRPASLKNLQPFANVFTMDRPRPEKEYGKPRSFAITGHSLSPAQQMSLDWMLSKEDVGEKFMEQETVEYLIPNSSMRLTGFAKTVNRSRGGVLGHDVGFGKTVVTLALIDKKSEGTAPQISIDERKSWTGDRHIHLKATIVFCPSQIVEQWKNEKEKFMGHSKIVHIVQREKDINKAQFEKADIIIANSSLVGKATYLRELAKMTGGPSDFAHEKLTDRALADLYQLSVERLGILQEALAQDPDADIADMIVQFRNKDTDTLVDIQARSVPASSRAGAKKMRQGAAKGVDKDGKRSAAQISTDADAESEKLFVSDDNFDEPDLLRESPDDEQPVTEEPAIQQSVAGPGPRTTISRAMKPKNANGRTPLPTSRPPLKKQKTSASPSTFTQPINSLLVPATTDDSSTQPRRSARNASRPARQTYALVSDDDKDVTMNEADEAADEAEASMYVYDEEEEDDSEPEVARGPSRPRRAASRAASVQVVDDEAPNDDAPDPPARKIAKPKKSTKSNDPKNDGTKDDDSKSVPVKSDPPEVIRNKLAACTFFESYSYARVVLDEFSYENRAIANFFTNTVASAKWILSGTPPLENLGQVCSIGKLLNIHVARVEPRMPDHFPSVTRGPTTDALTQAEQFRSYGDAMSTNFALERHQQAFKFLLQKLQRRETDTKHIEVFEHIVVVNMDAITSLVYNSLVQNLYDAKWDIEDLDQVMSKFVKAILIAGYGKDSIKKSGTVKEHLRTCWKKAVQTLLLQASSNLSLYRKHVLGDHQGLGKNPKAKDFLAMMIKLKTEELDTHKRRLKSHFDAYMYCSVRADENIDKIKERIKKEGAKTKTLYESQLAKSTDYSSHFLRIIDRIFAEKPVTIGSTKIRNDLLRALAPWQTSASTHSPADWYNLNSECLKDMSPDEFERVRDQADEWRRQLPNNKHSTTTNEGILKVIKEYRDANAEQFAEKCGFRQSSLTIAALNKFHRGDLRASDFEYGSKLYPQRPRHPRTYTERSAQFDQAVLQKMMLVQTINAGIKEFVRVSRSLCLLTRLATPDKATSTIECDACESEFPANDDGLSIFVTCGHILCESCAIDFHHRGGSESWECPASDCNSLNDGALIRCVKLVEADPDRRIDFDGTSAKVAKIVEVIQQEVAPAGEKALIFTSDGLTKAELAAALRDAGIPTFQTRGADTDAVAIRNFKKTEGVAVLLQSLMSSESAGTNLTEANHVLFAAPLHTDARNYHMYLRQAKGRSVRNGQTRPVHVYFFVTAHTLEVEVLEGRLRRRIPAPEDDNSDRVELDGRGREEWEKQLLFGTTSIPGAEERETGEGAMIVSPLDPEDRFLPPAGNVDAGPRATATLSAWLEAVGEKVPDAGVATLPTAAQTPAASRSRRGALCSFISQPQVDKVLGGLEYEEWRGDE</sequence>
<evidence type="ECO:0000313" key="10">
    <source>
        <dbReference type="EMBL" id="KAH7376393.1"/>
    </source>
</evidence>
<dbReference type="InterPro" id="IPR001841">
    <property type="entry name" value="Znf_RING"/>
</dbReference>
<dbReference type="InterPro" id="IPR014001">
    <property type="entry name" value="Helicase_ATP-bd"/>
</dbReference>
<dbReference type="OrthoDB" id="423221at2759"/>
<dbReference type="SUPFAM" id="SSF52540">
    <property type="entry name" value="P-loop containing nucleoside triphosphate hydrolases"/>
    <property type="match status" value="2"/>
</dbReference>
<organism evidence="10 11">
    <name type="scientific">Plectosphaerella cucumerina</name>
    <dbReference type="NCBI Taxonomy" id="40658"/>
    <lineage>
        <taxon>Eukaryota</taxon>
        <taxon>Fungi</taxon>
        <taxon>Dikarya</taxon>
        <taxon>Ascomycota</taxon>
        <taxon>Pezizomycotina</taxon>
        <taxon>Sordariomycetes</taxon>
        <taxon>Hypocreomycetidae</taxon>
        <taxon>Glomerellales</taxon>
        <taxon>Plectosphaerellaceae</taxon>
        <taxon>Plectosphaerella</taxon>
    </lineage>
</organism>
<feature type="domain" description="RING-type" evidence="9">
    <location>
        <begin position="2205"/>
        <end position="2249"/>
    </location>
</feature>
<dbReference type="InterPro" id="IPR017907">
    <property type="entry name" value="Znf_RING_CS"/>
</dbReference>
<keyword evidence="3 7" id="KW-0863">Zinc-finger</keyword>
<evidence type="ECO:0000256" key="6">
    <source>
        <dbReference type="ARBA" id="ARBA00022840"/>
    </source>
</evidence>
<dbReference type="GO" id="GO:0005524">
    <property type="term" value="F:ATP binding"/>
    <property type="evidence" value="ECO:0007669"/>
    <property type="project" value="UniProtKB-KW"/>
</dbReference>
<feature type="compositionally biased region" description="Acidic residues" evidence="8">
    <location>
        <begin position="1641"/>
        <end position="1651"/>
    </location>
</feature>
<evidence type="ECO:0000256" key="5">
    <source>
        <dbReference type="ARBA" id="ARBA00022833"/>
    </source>
</evidence>
<dbReference type="PANTHER" id="PTHR45626">
    <property type="entry name" value="TRANSCRIPTION TERMINATION FACTOR 2-RELATED"/>
    <property type="match status" value="1"/>
</dbReference>
<dbReference type="GO" id="GO:0006281">
    <property type="term" value="P:DNA repair"/>
    <property type="evidence" value="ECO:0007669"/>
    <property type="project" value="TreeGrafter"/>
</dbReference>
<evidence type="ECO:0000256" key="4">
    <source>
        <dbReference type="ARBA" id="ARBA00022801"/>
    </source>
</evidence>
<evidence type="ECO:0000256" key="7">
    <source>
        <dbReference type="PROSITE-ProRule" id="PRU00175"/>
    </source>
</evidence>
<dbReference type="CDD" id="cd18793">
    <property type="entry name" value="SF2_C_SNF"/>
    <property type="match status" value="1"/>
</dbReference>
<dbReference type="PROSITE" id="PS00518">
    <property type="entry name" value="ZF_RING_1"/>
    <property type="match status" value="1"/>
</dbReference>
<name>A0A8K0TVW3_9PEZI</name>
<keyword evidence="5" id="KW-0862">Zinc</keyword>
<dbReference type="SUPFAM" id="SSF53335">
    <property type="entry name" value="S-adenosyl-L-methionine-dependent methyltransferases"/>
    <property type="match status" value="1"/>
</dbReference>
<dbReference type="InterPro" id="IPR050628">
    <property type="entry name" value="SNF2_RAD54_helicase_TF"/>
</dbReference>
<evidence type="ECO:0000256" key="2">
    <source>
        <dbReference type="ARBA" id="ARBA00022741"/>
    </source>
</evidence>
<dbReference type="Gene3D" id="3.40.50.10810">
    <property type="entry name" value="Tandem AAA-ATPase domain"/>
    <property type="match status" value="1"/>
</dbReference>
<keyword evidence="11" id="KW-1185">Reference proteome</keyword>
<evidence type="ECO:0000256" key="1">
    <source>
        <dbReference type="ARBA" id="ARBA00022723"/>
    </source>
</evidence>
<feature type="region of interest" description="Disordered" evidence="8">
    <location>
        <begin position="1426"/>
        <end position="1688"/>
    </location>
</feature>
<dbReference type="Pfam" id="PF00176">
    <property type="entry name" value="SNF2-rel_dom"/>
    <property type="match status" value="1"/>
</dbReference>
<evidence type="ECO:0000259" key="9">
    <source>
        <dbReference type="PROSITE" id="PS50089"/>
    </source>
</evidence>
<dbReference type="InterPro" id="IPR000330">
    <property type="entry name" value="SNF2_N"/>
</dbReference>
<dbReference type="GO" id="GO:0005634">
    <property type="term" value="C:nucleus"/>
    <property type="evidence" value="ECO:0007669"/>
    <property type="project" value="TreeGrafter"/>
</dbReference>
<keyword evidence="6" id="KW-0067">ATP-binding</keyword>
<proteinExistence type="predicted"/>
<accession>A0A8K0TVW3</accession>
<dbReference type="InterPro" id="IPR049730">
    <property type="entry name" value="SNF2/RAD54-like_C"/>
</dbReference>
<keyword evidence="2" id="KW-0547">Nucleotide-binding</keyword>
<dbReference type="PROSITE" id="PS50089">
    <property type="entry name" value="ZF_RING_2"/>
    <property type="match status" value="1"/>
</dbReference>
<reference evidence="10" key="1">
    <citation type="journal article" date="2021" name="Nat. Commun.">
        <title>Genetic determinants of endophytism in the Arabidopsis root mycobiome.</title>
        <authorList>
            <person name="Mesny F."/>
            <person name="Miyauchi S."/>
            <person name="Thiergart T."/>
            <person name="Pickel B."/>
            <person name="Atanasova L."/>
            <person name="Karlsson M."/>
            <person name="Huettel B."/>
            <person name="Barry K.W."/>
            <person name="Haridas S."/>
            <person name="Chen C."/>
            <person name="Bauer D."/>
            <person name="Andreopoulos W."/>
            <person name="Pangilinan J."/>
            <person name="LaButti K."/>
            <person name="Riley R."/>
            <person name="Lipzen A."/>
            <person name="Clum A."/>
            <person name="Drula E."/>
            <person name="Henrissat B."/>
            <person name="Kohler A."/>
            <person name="Grigoriev I.V."/>
            <person name="Martin F.M."/>
            <person name="Hacquard S."/>
        </authorList>
    </citation>
    <scope>NUCLEOTIDE SEQUENCE</scope>
    <source>
        <strain evidence="10">MPI-CAGE-AT-0016</strain>
    </source>
</reference>
<evidence type="ECO:0000313" key="11">
    <source>
        <dbReference type="Proteomes" id="UP000813385"/>
    </source>
</evidence>
<evidence type="ECO:0000256" key="8">
    <source>
        <dbReference type="SAM" id="MobiDB-lite"/>
    </source>
</evidence>
<dbReference type="PANTHER" id="PTHR45626:SF26">
    <property type="entry name" value="FAMILY HELICASE, PUTATIVE (AFU_ORTHOLOGUE AFUA_2G09120)-RELATED"/>
    <property type="match status" value="1"/>
</dbReference>
<dbReference type="Gene3D" id="3.40.50.150">
    <property type="entry name" value="Vaccinia Virus protein VP39"/>
    <property type="match status" value="1"/>
</dbReference>
<protein>
    <recommendedName>
        <fullName evidence="9">RING-type domain-containing protein</fullName>
    </recommendedName>
</protein>
<keyword evidence="4" id="KW-0378">Hydrolase</keyword>
<feature type="compositionally biased region" description="Acidic residues" evidence="8">
    <location>
        <begin position="1584"/>
        <end position="1619"/>
    </location>
</feature>
<keyword evidence="1" id="KW-0479">Metal-binding</keyword>
<dbReference type="Gene3D" id="3.40.50.300">
    <property type="entry name" value="P-loop containing nucleotide triphosphate hydrolases"/>
    <property type="match status" value="1"/>
</dbReference>
<dbReference type="GO" id="GO:0008270">
    <property type="term" value="F:zinc ion binding"/>
    <property type="evidence" value="ECO:0007669"/>
    <property type="project" value="UniProtKB-KW"/>
</dbReference>
<dbReference type="InterPro" id="IPR029063">
    <property type="entry name" value="SAM-dependent_MTases_sf"/>
</dbReference>
<feature type="compositionally biased region" description="Basic and acidic residues" evidence="8">
    <location>
        <begin position="1666"/>
        <end position="1681"/>
    </location>
</feature>
<dbReference type="GO" id="GO:0016787">
    <property type="term" value="F:hydrolase activity"/>
    <property type="evidence" value="ECO:0007669"/>
    <property type="project" value="UniProtKB-KW"/>
</dbReference>
<dbReference type="InterPro" id="IPR027417">
    <property type="entry name" value="P-loop_NTPase"/>
</dbReference>
<dbReference type="Proteomes" id="UP000813385">
    <property type="component" value="Unassembled WGS sequence"/>
</dbReference>
<dbReference type="EMBL" id="JAGPXD010000001">
    <property type="protein sequence ID" value="KAH7376393.1"/>
    <property type="molecule type" value="Genomic_DNA"/>
</dbReference>
<dbReference type="InterPro" id="IPR038718">
    <property type="entry name" value="SNF2-like_sf"/>
</dbReference>
<dbReference type="SUPFAM" id="SSF57850">
    <property type="entry name" value="RING/U-box"/>
    <property type="match status" value="1"/>
</dbReference>
<evidence type="ECO:0000256" key="3">
    <source>
        <dbReference type="ARBA" id="ARBA00022771"/>
    </source>
</evidence>